<evidence type="ECO:0000256" key="8">
    <source>
        <dbReference type="ARBA" id="ARBA00023163"/>
    </source>
</evidence>
<accession>A0A3S3P2M1</accession>
<dbReference type="AlphaFoldDB" id="A0A3S3P2M1"/>
<gene>
    <name evidence="12" type="primary">MED16</name>
    <name evidence="16" type="ORF">B4U79_10271</name>
</gene>
<dbReference type="Proteomes" id="UP000285301">
    <property type="component" value="Unassembled WGS sequence"/>
</dbReference>
<dbReference type="InterPro" id="IPR001680">
    <property type="entry name" value="WD40_rpt"/>
</dbReference>
<dbReference type="Pfam" id="PF20719">
    <property type="entry name" value="Med16_C"/>
    <property type="match status" value="1"/>
</dbReference>
<evidence type="ECO:0000259" key="15">
    <source>
        <dbReference type="Pfam" id="PF20719"/>
    </source>
</evidence>
<sequence>MEHMYSAFCASSRESNTQRFAEWLCDNKCLTSVSSSNLLAFTSLTDLKEIEPKTQSINVYVIDLNIPNTPHLVTTHTEDITALEWDTVGSKLLIGDSLGTVYIWSMKNHLINDWHLFYSHSAFFGERILAASWFHNGNKLGINAEKKDLILPYTDKFTTMKFSPSVRQFGGKPASGCLCISSSGLVSCLVLLSDGSCVTGEETLGHFRAKLKVIDICYAKNGDFLVVTSNGSINSSINCYRVAVKICNSHEKNKCTITCQPFSSFYLECSTIEGNKLITHLKFVLKEAAEAVVVAVSGIMGSTVELWELREKPVSLHKMFQMKGNEFAALQSKTCIVWQHHASINHNHGVVAIATPRLSLFDVNPPLSYIVVAFRDNIIKCYYRENLQQVCSVNMSPVNPVETTKSFNLHKTSSTANVTSIVDMQFTYSGCALIAMDTASQIFVYRMSPITDPGNAFSASSIQTLLEYCLITGNDWWDIILSLRPNIIENVCDKLSEGFLQKQPSGVQQKWMSRFLAIKASLYRCLNIGNTGQVKSGDCYALIMLNAISNLLKSLLRVRDNQEKDGPAETLSALMQSRNNEAQYMNLNKVLLCLEHKEFLVEIQILQSLQHLNQWVGDTTLFLLASLPQQIHNHYLFPGGGLIFDAKSVNTLRELLVLIRIWGLLNEKCLPVFTKLTSDDADVIELLFKLLTKTVLSIGSEPDESLLDECCLLPNQVLIPQLDFTLKAIGVASPALFTNPHPLTFEYYNEAPFLKYNVKSFTLNGAVMCNTGCKIDAVRHISLGNLCNESSNVRSCTRCVAVSLIQSIYKSPAHGITSRAWDQRWFKNCICGGNWKLGLP</sequence>
<comment type="similarity">
    <text evidence="2 12">Belongs to the Mediator complex subunit 16 family.</text>
</comment>
<dbReference type="InterPro" id="IPR021665">
    <property type="entry name" value="Mediator_Med16_N"/>
</dbReference>
<dbReference type="SUPFAM" id="SSF69322">
    <property type="entry name" value="Tricorn protease domain 2"/>
    <property type="match status" value="1"/>
</dbReference>
<evidence type="ECO:0000256" key="3">
    <source>
        <dbReference type="ARBA" id="ARBA00019614"/>
    </source>
</evidence>
<evidence type="ECO:0000259" key="13">
    <source>
        <dbReference type="Pfam" id="PF11635"/>
    </source>
</evidence>
<evidence type="ECO:0000313" key="16">
    <source>
        <dbReference type="EMBL" id="RWS13475.1"/>
    </source>
</evidence>
<evidence type="ECO:0000256" key="11">
    <source>
        <dbReference type="PROSITE-ProRule" id="PRU00221"/>
    </source>
</evidence>
<dbReference type="Pfam" id="PF20718">
    <property type="entry name" value="Med16_bridge"/>
    <property type="match status" value="1"/>
</dbReference>
<protein>
    <recommendedName>
        <fullName evidence="3 12">Mediator of RNA polymerase II transcription subunit 16</fullName>
    </recommendedName>
    <alternativeName>
        <fullName evidence="10 12">Mediator complex subunit 16</fullName>
    </alternativeName>
</protein>
<evidence type="ECO:0000256" key="9">
    <source>
        <dbReference type="ARBA" id="ARBA00023242"/>
    </source>
</evidence>
<reference evidence="16 17" key="1">
    <citation type="journal article" date="2018" name="Gigascience">
        <title>Genomes of trombidid mites reveal novel predicted allergens and laterally-transferred genes associated with secondary metabolism.</title>
        <authorList>
            <person name="Dong X."/>
            <person name="Chaisiri K."/>
            <person name="Xia D."/>
            <person name="Armstrong S.D."/>
            <person name="Fang Y."/>
            <person name="Donnelly M.J."/>
            <person name="Kadowaki T."/>
            <person name="McGarry J.W."/>
            <person name="Darby A.C."/>
            <person name="Makepeace B.L."/>
        </authorList>
    </citation>
    <scope>NUCLEOTIDE SEQUENCE [LARGE SCALE GENOMIC DNA]</scope>
    <source>
        <strain evidence="16">UoL-WK</strain>
    </source>
</reference>
<comment type="subunit">
    <text evidence="12">Component of the Mediator complex.</text>
</comment>
<evidence type="ECO:0000259" key="14">
    <source>
        <dbReference type="Pfam" id="PF20718"/>
    </source>
</evidence>
<keyword evidence="7 12" id="KW-0010">Activator</keyword>
<dbReference type="PANTHER" id="PTHR13224">
    <property type="entry name" value="THYROID HORMONE RECEPTOR-ASSOCIATED PROTEIN-RELATED"/>
    <property type="match status" value="1"/>
</dbReference>
<dbReference type="InterPro" id="IPR048616">
    <property type="entry name" value="MED16_bridge"/>
</dbReference>
<keyword evidence="17" id="KW-1185">Reference proteome</keyword>
<comment type="caution">
    <text evidence="16">The sequence shown here is derived from an EMBL/GenBank/DDBJ whole genome shotgun (WGS) entry which is preliminary data.</text>
</comment>
<evidence type="ECO:0000256" key="1">
    <source>
        <dbReference type="ARBA" id="ARBA00004123"/>
    </source>
</evidence>
<evidence type="ECO:0000256" key="2">
    <source>
        <dbReference type="ARBA" id="ARBA00006543"/>
    </source>
</evidence>
<dbReference type="GO" id="GO:0016592">
    <property type="term" value="C:mediator complex"/>
    <property type="evidence" value="ECO:0007669"/>
    <property type="project" value="InterPro"/>
</dbReference>
<comment type="function">
    <text evidence="12">Component of the Mediator complex, a coactivator involved in the regulated transcription of nearly all RNA polymerase II-dependent genes. Mediator functions as a bridge to convey information from gene-specific regulatory proteins to the basal RNA polymerase II transcription machinery. Mediator is recruited to promoters by direct interactions with regulatory proteins and serves as a scaffold for the assembly of a functional preinitiation complex with RNA polymerase II and the general transcription factors.</text>
</comment>
<name>A0A3S3P2M1_9ACAR</name>
<dbReference type="EMBL" id="NCKU01000981">
    <property type="protein sequence ID" value="RWS13475.1"/>
    <property type="molecule type" value="Genomic_DNA"/>
</dbReference>
<feature type="domain" description="Mediator of RNA polymerase II transcription subunit 16 central helical bridge" evidence="14">
    <location>
        <begin position="465"/>
        <end position="662"/>
    </location>
</feature>
<evidence type="ECO:0000256" key="10">
    <source>
        <dbReference type="ARBA" id="ARBA00032015"/>
    </source>
</evidence>
<proteinExistence type="inferred from homology"/>
<evidence type="ECO:0000256" key="5">
    <source>
        <dbReference type="ARBA" id="ARBA00022737"/>
    </source>
</evidence>
<dbReference type="Pfam" id="PF11635">
    <property type="entry name" value="Med16_N"/>
    <property type="match status" value="1"/>
</dbReference>
<evidence type="ECO:0000256" key="12">
    <source>
        <dbReference type="RuleBase" id="RU364149"/>
    </source>
</evidence>
<dbReference type="PANTHER" id="PTHR13224:SF6">
    <property type="entry name" value="MEDIATOR OF RNA POLYMERASE II TRANSCRIPTION SUBUNIT 16"/>
    <property type="match status" value="1"/>
</dbReference>
<evidence type="ECO:0000256" key="4">
    <source>
        <dbReference type="ARBA" id="ARBA00022574"/>
    </source>
</evidence>
<dbReference type="InterPro" id="IPR015943">
    <property type="entry name" value="WD40/YVTN_repeat-like_dom_sf"/>
</dbReference>
<keyword evidence="6 12" id="KW-0805">Transcription regulation</keyword>
<dbReference type="STRING" id="1965070.A0A3S3P2M1"/>
<dbReference type="Gene3D" id="2.130.10.10">
    <property type="entry name" value="YVTN repeat-like/Quinoprotein amine dehydrogenase"/>
    <property type="match status" value="1"/>
</dbReference>
<keyword evidence="4 11" id="KW-0853">WD repeat</keyword>
<comment type="subcellular location">
    <subcellularLocation>
        <location evidence="1 12">Nucleus</location>
    </subcellularLocation>
</comment>
<organism evidence="16 17">
    <name type="scientific">Dinothrombium tinctorium</name>
    <dbReference type="NCBI Taxonomy" id="1965070"/>
    <lineage>
        <taxon>Eukaryota</taxon>
        <taxon>Metazoa</taxon>
        <taxon>Ecdysozoa</taxon>
        <taxon>Arthropoda</taxon>
        <taxon>Chelicerata</taxon>
        <taxon>Arachnida</taxon>
        <taxon>Acari</taxon>
        <taxon>Acariformes</taxon>
        <taxon>Trombidiformes</taxon>
        <taxon>Prostigmata</taxon>
        <taxon>Anystina</taxon>
        <taxon>Parasitengona</taxon>
        <taxon>Trombidioidea</taxon>
        <taxon>Trombidiidae</taxon>
        <taxon>Dinothrombium</taxon>
    </lineage>
</organism>
<dbReference type="GO" id="GO:0045893">
    <property type="term" value="P:positive regulation of DNA-templated transcription"/>
    <property type="evidence" value="ECO:0007669"/>
    <property type="project" value="TreeGrafter"/>
</dbReference>
<evidence type="ECO:0000256" key="7">
    <source>
        <dbReference type="ARBA" id="ARBA00023159"/>
    </source>
</evidence>
<evidence type="ECO:0000313" key="17">
    <source>
        <dbReference type="Proteomes" id="UP000285301"/>
    </source>
</evidence>
<keyword evidence="5" id="KW-0677">Repeat</keyword>
<dbReference type="OrthoDB" id="10018574at2759"/>
<keyword evidence="8 12" id="KW-0804">Transcription</keyword>
<feature type="repeat" description="WD" evidence="11">
    <location>
        <begin position="73"/>
        <end position="108"/>
    </location>
</feature>
<keyword evidence="9 12" id="KW-0539">Nucleus</keyword>
<dbReference type="InterPro" id="IPR048339">
    <property type="entry name" value="Mediator_Med16_C"/>
</dbReference>
<dbReference type="InterPro" id="IPR048338">
    <property type="entry name" value="Mediator_Med16"/>
</dbReference>
<feature type="domain" description="Mediator complex subunit Med16 N-terminal" evidence="13">
    <location>
        <begin position="121"/>
        <end position="402"/>
    </location>
</feature>
<feature type="domain" description="Mediator complex subunit 16 C-terminal" evidence="15">
    <location>
        <begin position="779"/>
        <end position="836"/>
    </location>
</feature>
<evidence type="ECO:0000256" key="6">
    <source>
        <dbReference type="ARBA" id="ARBA00023015"/>
    </source>
</evidence>
<dbReference type="PROSITE" id="PS50082">
    <property type="entry name" value="WD_REPEATS_2"/>
    <property type="match status" value="1"/>
</dbReference>